<comment type="caution">
    <text evidence="3">The sequence shown here is derived from an EMBL/GenBank/DDBJ whole genome shotgun (WGS) entry which is preliminary data.</text>
</comment>
<evidence type="ECO:0000256" key="2">
    <source>
        <dbReference type="SAM" id="Phobius"/>
    </source>
</evidence>
<keyword evidence="2" id="KW-0472">Membrane</keyword>
<name>A0A4R1XEZ7_ACICA</name>
<evidence type="ECO:0000313" key="4">
    <source>
        <dbReference type="Proteomes" id="UP000294963"/>
    </source>
</evidence>
<reference evidence="3 4" key="1">
    <citation type="submission" date="2019-03" db="EMBL/GenBank/DDBJ databases">
        <title>Genomic analyses of the natural microbiome of Caenorhabditis elegans.</title>
        <authorList>
            <person name="Samuel B."/>
        </authorList>
    </citation>
    <scope>NUCLEOTIDE SEQUENCE [LARGE SCALE GENOMIC DNA]</scope>
    <source>
        <strain evidence="3 4">JUb89</strain>
    </source>
</reference>
<dbReference type="EMBL" id="SLVJ01000033">
    <property type="protein sequence ID" value="TCM60450.1"/>
    <property type="molecule type" value="Genomic_DNA"/>
</dbReference>
<evidence type="ECO:0000313" key="3">
    <source>
        <dbReference type="EMBL" id="TCM60450.1"/>
    </source>
</evidence>
<keyword evidence="2" id="KW-1133">Transmembrane helix</keyword>
<protein>
    <recommendedName>
        <fullName evidence="5">CAP-Gly protein</fullName>
    </recommendedName>
</protein>
<accession>A0A4R1XEZ7</accession>
<feature type="transmembrane region" description="Helical" evidence="2">
    <location>
        <begin position="12"/>
        <end position="40"/>
    </location>
</feature>
<dbReference type="AlphaFoldDB" id="A0A4R1XEZ7"/>
<keyword evidence="1" id="KW-0175">Coiled coil</keyword>
<sequence length="348" mass="36235">MSTITELDLTQRVSWGSIIAGVITVIAISLVLSLLGISLGFSMLDPQSSTDISNGSGTAVTIWTLFSLLLSLAAGGFVAGRLAGIDGLIHGFLVWALSLIIGIILSVMTLSSALSITGSAIGSVASATGSVASGVGSIAGKGAGQLFSLGEDVFADVIPKSELQLGDNSSQNIAEALKKSGIPELQPDYLSAQLDVAKDKTTQAVKKLAINPQQSDQIVQDLLASLKQQAEGISSSINRDDVKNAVAKNSSLSPAEADRAVDNFILERQRAAEKINQELNQLEVNIKKAELKYQQLKEQAAETAAQATKAAAKAALWSFIGLVIGALASAFAGRWAVSRYALTKKVIV</sequence>
<keyword evidence="4" id="KW-1185">Reference proteome</keyword>
<dbReference type="OrthoDB" id="2154696at2"/>
<proteinExistence type="predicted"/>
<feature type="coiled-coil region" evidence="1">
    <location>
        <begin position="265"/>
        <end position="313"/>
    </location>
</feature>
<keyword evidence="2" id="KW-0812">Transmembrane</keyword>
<dbReference type="Proteomes" id="UP000294963">
    <property type="component" value="Unassembled WGS sequence"/>
</dbReference>
<feature type="transmembrane region" description="Helical" evidence="2">
    <location>
        <begin position="315"/>
        <end position="337"/>
    </location>
</feature>
<evidence type="ECO:0008006" key="5">
    <source>
        <dbReference type="Google" id="ProtNLM"/>
    </source>
</evidence>
<feature type="transmembrane region" description="Helical" evidence="2">
    <location>
        <begin position="60"/>
        <end position="80"/>
    </location>
</feature>
<organism evidence="3 4">
    <name type="scientific">Acinetobacter calcoaceticus</name>
    <dbReference type="NCBI Taxonomy" id="471"/>
    <lineage>
        <taxon>Bacteria</taxon>
        <taxon>Pseudomonadati</taxon>
        <taxon>Pseudomonadota</taxon>
        <taxon>Gammaproteobacteria</taxon>
        <taxon>Moraxellales</taxon>
        <taxon>Moraxellaceae</taxon>
        <taxon>Acinetobacter</taxon>
        <taxon>Acinetobacter calcoaceticus/baumannii complex</taxon>
    </lineage>
</organism>
<feature type="transmembrane region" description="Helical" evidence="2">
    <location>
        <begin position="92"/>
        <end position="114"/>
    </location>
</feature>
<evidence type="ECO:0000256" key="1">
    <source>
        <dbReference type="SAM" id="Coils"/>
    </source>
</evidence>
<gene>
    <name evidence="3" type="ORF">EC844_13310</name>
</gene>